<dbReference type="SMART" id="SM00220">
    <property type="entry name" value="S_TKc"/>
    <property type="match status" value="1"/>
</dbReference>
<reference evidence="6" key="1">
    <citation type="journal article" date="2012" name="MBio">
        <title>Comparative genome analysis of Trichophyton rubrum and related dermatophytes reveals candidate genes involved in infection.</title>
        <authorList>
            <person name="Martinez D.A."/>
            <person name="Oliver B.G."/>
            <person name="Graeser Y."/>
            <person name="Goldberg J.M."/>
            <person name="Li W."/>
            <person name="Martinez-Rossi N.M."/>
            <person name="Monod M."/>
            <person name="Shelest E."/>
            <person name="Barton R.C."/>
            <person name="Birch E."/>
            <person name="Brakhage A.A."/>
            <person name="Chen Z."/>
            <person name="Gurr S.J."/>
            <person name="Heiman D."/>
            <person name="Heitman J."/>
            <person name="Kosti I."/>
            <person name="Rossi A."/>
            <person name="Saif S."/>
            <person name="Samalova M."/>
            <person name="Saunders C.W."/>
            <person name="Shea T."/>
            <person name="Summerbell R.C."/>
            <person name="Xu J."/>
            <person name="Young S."/>
            <person name="Zeng Q."/>
            <person name="Birren B.W."/>
            <person name="Cuomo C.A."/>
            <person name="White T.C."/>
        </authorList>
    </citation>
    <scope>NUCLEOTIDE SEQUENCE [LARGE SCALE GENOMIC DNA]</scope>
    <source>
        <strain evidence="6">ATCC MYA-4605 / CBS 113480</strain>
    </source>
</reference>
<comment type="similarity">
    <text evidence="1">Belongs to the protein kinase superfamily. STE Ser/Thr protein kinase family. STE20 subfamily.</text>
</comment>
<evidence type="ECO:0000259" key="4">
    <source>
        <dbReference type="PROSITE" id="PS50011"/>
    </source>
</evidence>
<dbReference type="PROSITE" id="PS00108">
    <property type="entry name" value="PROTEIN_KINASE_ST"/>
    <property type="match status" value="1"/>
</dbReference>
<dbReference type="eggNOG" id="KOG0578">
    <property type="taxonomic scope" value="Eukaryota"/>
</dbReference>
<evidence type="ECO:0000256" key="2">
    <source>
        <dbReference type="ARBA" id="ARBA00022741"/>
    </source>
</evidence>
<keyword evidence="3" id="KW-0067">ATP-binding</keyword>
<dbReference type="VEuPathDB" id="FungiDB:MCYG_00047"/>
<dbReference type="InterPro" id="IPR051931">
    <property type="entry name" value="PAK3-like"/>
</dbReference>
<dbReference type="GeneID" id="9223316"/>
<dbReference type="EMBL" id="DS995701">
    <property type="protein sequence ID" value="EEQ27159.1"/>
    <property type="molecule type" value="Genomic_DNA"/>
</dbReference>
<dbReference type="SUPFAM" id="SSF56112">
    <property type="entry name" value="Protein kinase-like (PK-like)"/>
    <property type="match status" value="1"/>
</dbReference>
<dbReference type="InterPro" id="IPR011009">
    <property type="entry name" value="Kinase-like_dom_sf"/>
</dbReference>
<evidence type="ECO:0000313" key="5">
    <source>
        <dbReference type="EMBL" id="EEQ27159.1"/>
    </source>
</evidence>
<dbReference type="OrthoDB" id="5979581at2759"/>
<gene>
    <name evidence="5" type="ORF">MCYG_00047</name>
</gene>
<dbReference type="RefSeq" id="XP_002849943.1">
    <property type="nucleotide sequence ID" value="XM_002849897.1"/>
</dbReference>
<dbReference type="STRING" id="554155.C5FBH5"/>
<dbReference type="PANTHER" id="PTHR45832">
    <property type="entry name" value="SERINE/THREONINE-PROTEIN KINASE SAMKA-RELATED-RELATED"/>
    <property type="match status" value="1"/>
</dbReference>
<dbReference type="PANTHER" id="PTHR45832:SF22">
    <property type="entry name" value="SERINE_THREONINE-PROTEIN KINASE SAMKA-RELATED"/>
    <property type="match status" value="1"/>
</dbReference>
<dbReference type="GO" id="GO:0004672">
    <property type="term" value="F:protein kinase activity"/>
    <property type="evidence" value="ECO:0007669"/>
    <property type="project" value="InterPro"/>
</dbReference>
<dbReference type="InterPro" id="IPR000719">
    <property type="entry name" value="Prot_kinase_dom"/>
</dbReference>
<proteinExistence type="inferred from homology"/>
<dbReference type="PROSITE" id="PS50011">
    <property type="entry name" value="PROTEIN_KINASE_DOM"/>
    <property type="match status" value="1"/>
</dbReference>
<sequence>MSSSLLRLGQILRGSLGKYTITKQIQETVWLAKTVHILTLDRDQTEKTVVIKGVHGHPRVENERDVLKRFQDRTPFLRRLTDEIQDPSDPTIIVLKHLDNHLLNASIEKTLNRKELKYISKKVLKALQTLHEDGYVHTDVKLDNIFVNYNKHASNDVRFSDVQLGDLGGAYPADSEWAKKGTPVGAPMWSSPEVIMETPWNTATDIWSFGAIASLIYGGNFNLFRPKTVPYGHEEYGLEVLKQQFRYFGPFPGKYEDIVPPITVSAILWLMQEIPQSETTSFCRTTEKEVCKKDKEFIGKIMMMDWRDRPTAKELLEDEWFKDDD</sequence>
<keyword evidence="2" id="KW-0547">Nucleotide-binding</keyword>
<dbReference type="OMA" id="METPWNT"/>
<dbReference type="Pfam" id="PF00069">
    <property type="entry name" value="Pkinase"/>
    <property type="match status" value="1"/>
</dbReference>
<organism evidence="5 6">
    <name type="scientific">Arthroderma otae (strain ATCC MYA-4605 / CBS 113480)</name>
    <name type="common">Microsporum canis</name>
    <dbReference type="NCBI Taxonomy" id="554155"/>
    <lineage>
        <taxon>Eukaryota</taxon>
        <taxon>Fungi</taxon>
        <taxon>Dikarya</taxon>
        <taxon>Ascomycota</taxon>
        <taxon>Pezizomycotina</taxon>
        <taxon>Eurotiomycetes</taxon>
        <taxon>Eurotiomycetidae</taxon>
        <taxon>Onygenales</taxon>
        <taxon>Arthrodermataceae</taxon>
        <taxon>Microsporum</taxon>
    </lineage>
</organism>
<dbReference type="AlphaFoldDB" id="C5FBH5"/>
<dbReference type="InterPro" id="IPR008271">
    <property type="entry name" value="Ser/Thr_kinase_AS"/>
</dbReference>
<dbReference type="Gene3D" id="1.10.510.10">
    <property type="entry name" value="Transferase(Phosphotransferase) domain 1"/>
    <property type="match status" value="1"/>
</dbReference>
<feature type="domain" description="Protein kinase" evidence="4">
    <location>
        <begin position="5"/>
        <end position="321"/>
    </location>
</feature>
<dbReference type="Proteomes" id="UP000002035">
    <property type="component" value="Unassembled WGS sequence"/>
</dbReference>
<evidence type="ECO:0000256" key="1">
    <source>
        <dbReference type="ARBA" id="ARBA00008874"/>
    </source>
</evidence>
<protein>
    <recommendedName>
        <fullName evidence="4">Protein kinase domain-containing protein</fullName>
    </recommendedName>
</protein>
<dbReference type="GO" id="GO:0005524">
    <property type="term" value="F:ATP binding"/>
    <property type="evidence" value="ECO:0007669"/>
    <property type="project" value="UniProtKB-KW"/>
</dbReference>
<evidence type="ECO:0000313" key="6">
    <source>
        <dbReference type="Proteomes" id="UP000002035"/>
    </source>
</evidence>
<keyword evidence="6" id="KW-1185">Reference proteome</keyword>
<evidence type="ECO:0000256" key="3">
    <source>
        <dbReference type="ARBA" id="ARBA00022840"/>
    </source>
</evidence>
<name>C5FBH5_ARTOC</name>
<dbReference type="HOGENOM" id="CLU_076146_0_0_1"/>
<accession>C5FBH5</accession>